<proteinExistence type="predicted"/>
<keyword evidence="2" id="KW-1185">Reference proteome</keyword>
<evidence type="ECO:0000313" key="2">
    <source>
        <dbReference type="Proteomes" id="UP001341840"/>
    </source>
</evidence>
<accession>A0ABU6XKA4</accession>
<dbReference type="EMBL" id="JASCZI010211949">
    <property type="protein sequence ID" value="MED6197680.1"/>
    <property type="molecule type" value="Genomic_DNA"/>
</dbReference>
<feature type="non-terminal residue" evidence="1">
    <location>
        <position position="1"/>
    </location>
</feature>
<gene>
    <name evidence="1" type="ORF">PIB30_058889</name>
</gene>
<dbReference type="Proteomes" id="UP001341840">
    <property type="component" value="Unassembled WGS sequence"/>
</dbReference>
<comment type="caution">
    <text evidence="1">The sequence shown here is derived from an EMBL/GenBank/DDBJ whole genome shotgun (WGS) entry which is preliminary data.</text>
</comment>
<protein>
    <submittedName>
        <fullName evidence="1">Uncharacterized protein</fullName>
    </submittedName>
</protein>
<name>A0ABU6XKA4_9FABA</name>
<organism evidence="1 2">
    <name type="scientific">Stylosanthes scabra</name>
    <dbReference type="NCBI Taxonomy" id="79078"/>
    <lineage>
        <taxon>Eukaryota</taxon>
        <taxon>Viridiplantae</taxon>
        <taxon>Streptophyta</taxon>
        <taxon>Embryophyta</taxon>
        <taxon>Tracheophyta</taxon>
        <taxon>Spermatophyta</taxon>
        <taxon>Magnoliopsida</taxon>
        <taxon>eudicotyledons</taxon>
        <taxon>Gunneridae</taxon>
        <taxon>Pentapetalae</taxon>
        <taxon>rosids</taxon>
        <taxon>fabids</taxon>
        <taxon>Fabales</taxon>
        <taxon>Fabaceae</taxon>
        <taxon>Papilionoideae</taxon>
        <taxon>50 kb inversion clade</taxon>
        <taxon>dalbergioids sensu lato</taxon>
        <taxon>Dalbergieae</taxon>
        <taxon>Pterocarpus clade</taxon>
        <taxon>Stylosanthes</taxon>
    </lineage>
</organism>
<evidence type="ECO:0000313" key="1">
    <source>
        <dbReference type="EMBL" id="MED6197680.1"/>
    </source>
</evidence>
<reference evidence="1 2" key="1">
    <citation type="journal article" date="2023" name="Plants (Basel)">
        <title>Bridging the Gap: Combining Genomics and Transcriptomics Approaches to Understand Stylosanthes scabra, an Orphan Legume from the Brazilian Caatinga.</title>
        <authorList>
            <person name="Ferreira-Neto J.R.C."/>
            <person name="da Silva M.D."/>
            <person name="Binneck E."/>
            <person name="de Melo N.F."/>
            <person name="da Silva R.H."/>
            <person name="de Melo A.L.T.M."/>
            <person name="Pandolfi V."/>
            <person name="Bustamante F.O."/>
            <person name="Brasileiro-Vidal A.C."/>
            <person name="Benko-Iseppon A.M."/>
        </authorList>
    </citation>
    <scope>NUCLEOTIDE SEQUENCE [LARGE SCALE GENOMIC DNA]</scope>
    <source>
        <tissue evidence="1">Leaves</tissue>
    </source>
</reference>
<sequence length="61" mass="6647">FCALDGIPFSGPMSLPGSTLGEQASSMWRTCLNGITIGRWHPHWWSDGGRSPIPFTCLVGR</sequence>